<organism evidence="1">
    <name type="scientific">Siphoviridae sp. ctMM521</name>
    <dbReference type="NCBI Taxonomy" id="2826259"/>
    <lineage>
        <taxon>Viruses</taxon>
        <taxon>Duplodnaviria</taxon>
        <taxon>Heunggongvirae</taxon>
        <taxon>Uroviricota</taxon>
        <taxon>Caudoviricetes</taxon>
    </lineage>
</organism>
<name>A0A8S5ML25_9CAUD</name>
<proteinExistence type="predicted"/>
<dbReference type="EMBL" id="BK014922">
    <property type="protein sequence ID" value="DAD82619.1"/>
    <property type="molecule type" value="Genomic_DNA"/>
</dbReference>
<protein>
    <submittedName>
        <fullName evidence="1">Uncharacterized protein</fullName>
    </submittedName>
</protein>
<evidence type="ECO:0000313" key="1">
    <source>
        <dbReference type="EMBL" id="DAD82619.1"/>
    </source>
</evidence>
<reference evidence="1" key="1">
    <citation type="journal article" date="2021" name="Proc. Natl. Acad. Sci. U.S.A.">
        <title>A Catalog of Tens of Thousands of Viruses from Human Metagenomes Reveals Hidden Associations with Chronic Diseases.</title>
        <authorList>
            <person name="Tisza M.J."/>
            <person name="Buck C.B."/>
        </authorList>
    </citation>
    <scope>NUCLEOTIDE SEQUENCE</scope>
    <source>
        <strain evidence="1">CtMM521</strain>
    </source>
</reference>
<sequence>MNEQNELTQFLKTLKRYKHRLKRQEFLTLRGQALHGDIAGAKKGFCVLMEERKMQYE</sequence>
<accession>A0A8S5ML25</accession>